<feature type="region of interest" description="Disordered" evidence="5">
    <location>
        <begin position="1"/>
        <end position="110"/>
    </location>
</feature>
<evidence type="ECO:0000256" key="3">
    <source>
        <dbReference type="ARBA" id="ARBA00015522"/>
    </source>
</evidence>
<dbReference type="Pfam" id="PF09420">
    <property type="entry name" value="Nop16"/>
    <property type="match status" value="1"/>
</dbReference>
<comment type="subcellular location">
    <subcellularLocation>
        <location evidence="1">Nucleus</location>
        <location evidence="1">Nucleolus</location>
    </subcellularLocation>
</comment>
<organism evidence="6 7">
    <name type="scientific">Pycnococcus provasolii</name>
    <dbReference type="NCBI Taxonomy" id="41880"/>
    <lineage>
        <taxon>Eukaryota</taxon>
        <taxon>Viridiplantae</taxon>
        <taxon>Chlorophyta</taxon>
        <taxon>Pseudoscourfieldiophyceae</taxon>
        <taxon>Pseudoscourfieldiales</taxon>
        <taxon>Pycnococcaceae</taxon>
        <taxon>Pycnococcus</taxon>
    </lineage>
</organism>
<feature type="compositionally biased region" description="Basic residues" evidence="5">
    <location>
        <begin position="21"/>
        <end position="31"/>
    </location>
</feature>
<sequence length="206" mass="22392">MPRSNKRPHKKARGGVSVGRVGKRKDARKHSGSLDLQLTDGVVVSRGLKSDTPKRKYEQAGLRDSSKLALGRKSRKSREGDGDGDDVAADGHDDSDDSLPLPADQVSADEVRALRGVPRSTGVAPPPRLTAKQQRIVKALLDAHGDDVLAMARDHKRNALQHTPAVLSRFIASYRRWHVGGSTQASAPWAWWKHGEGRAPDAENVL</sequence>
<feature type="compositionally biased region" description="Basic and acidic residues" evidence="5">
    <location>
        <begin position="48"/>
        <end position="58"/>
    </location>
</feature>
<dbReference type="GO" id="GO:0005730">
    <property type="term" value="C:nucleolus"/>
    <property type="evidence" value="ECO:0007669"/>
    <property type="project" value="UniProtKB-SubCell"/>
</dbReference>
<evidence type="ECO:0000313" key="7">
    <source>
        <dbReference type="Proteomes" id="UP000660262"/>
    </source>
</evidence>
<evidence type="ECO:0000256" key="2">
    <source>
        <dbReference type="ARBA" id="ARBA00008479"/>
    </source>
</evidence>
<dbReference type="EMBL" id="BNJQ01000006">
    <property type="protein sequence ID" value="GHP03939.1"/>
    <property type="molecule type" value="Genomic_DNA"/>
</dbReference>
<name>A0A830HF14_9CHLO</name>
<evidence type="ECO:0000256" key="4">
    <source>
        <dbReference type="ARBA" id="ARBA00023242"/>
    </source>
</evidence>
<protein>
    <recommendedName>
        <fullName evidence="3">Nucleolar protein 16</fullName>
    </recommendedName>
</protein>
<dbReference type="OrthoDB" id="285729at2759"/>
<feature type="compositionally biased region" description="Basic residues" evidence="5">
    <location>
        <begin position="1"/>
        <end position="13"/>
    </location>
</feature>
<evidence type="ECO:0000313" key="6">
    <source>
        <dbReference type="EMBL" id="GHP03939.1"/>
    </source>
</evidence>
<dbReference type="Proteomes" id="UP000660262">
    <property type="component" value="Unassembled WGS sequence"/>
</dbReference>
<dbReference type="PANTHER" id="PTHR13243:SF1">
    <property type="entry name" value="NUCLEOLAR PROTEIN 16"/>
    <property type="match status" value="1"/>
</dbReference>
<keyword evidence="4" id="KW-0539">Nucleus</keyword>
<evidence type="ECO:0000256" key="5">
    <source>
        <dbReference type="SAM" id="MobiDB-lite"/>
    </source>
</evidence>
<gene>
    <name evidence="6" type="ORF">PPROV_000269300</name>
</gene>
<dbReference type="PANTHER" id="PTHR13243">
    <property type="entry name" value="HSPC111 PROTEIN-RELATED"/>
    <property type="match status" value="1"/>
</dbReference>
<accession>A0A830HF14</accession>
<dbReference type="AlphaFoldDB" id="A0A830HF14"/>
<dbReference type="InterPro" id="IPR019002">
    <property type="entry name" value="Ribosome_biogenesis_Nop16"/>
</dbReference>
<dbReference type="GO" id="GO:0042273">
    <property type="term" value="P:ribosomal large subunit biogenesis"/>
    <property type="evidence" value="ECO:0007669"/>
    <property type="project" value="TreeGrafter"/>
</dbReference>
<keyword evidence="7" id="KW-1185">Reference proteome</keyword>
<evidence type="ECO:0000256" key="1">
    <source>
        <dbReference type="ARBA" id="ARBA00004604"/>
    </source>
</evidence>
<comment type="similarity">
    <text evidence="2">Belongs to the NOP16 family.</text>
</comment>
<feature type="compositionally biased region" description="Acidic residues" evidence="5">
    <location>
        <begin position="82"/>
        <end position="97"/>
    </location>
</feature>
<proteinExistence type="inferred from homology"/>
<reference evidence="6" key="1">
    <citation type="submission" date="2020-10" db="EMBL/GenBank/DDBJ databases">
        <title>Unveiling of a novel bifunctional photoreceptor, Dualchrome1, isolated from a cosmopolitan green alga.</title>
        <authorList>
            <person name="Suzuki S."/>
            <person name="Kawachi M."/>
        </authorList>
    </citation>
    <scope>NUCLEOTIDE SEQUENCE</scope>
    <source>
        <strain evidence="6">NIES 2893</strain>
    </source>
</reference>
<comment type="caution">
    <text evidence="6">The sequence shown here is derived from an EMBL/GenBank/DDBJ whole genome shotgun (WGS) entry which is preliminary data.</text>
</comment>